<evidence type="ECO:0000256" key="2">
    <source>
        <dbReference type="ARBA" id="ARBA00022475"/>
    </source>
</evidence>
<proteinExistence type="predicted"/>
<comment type="subcellular location">
    <subcellularLocation>
        <location evidence="1">Cell inner membrane</location>
    </subcellularLocation>
</comment>
<dbReference type="PANTHER" id="PTHR30606">
    <property type="entry name" value="LIPID A BIOSYNTHESIS LAUROYL ACYLTRANSFERASE"/>
    <property type="match status" value="1"/>
</dbReference>
<reference evidence="8 9" key="1">
    <citation type="submission" date="2019-09" db="EMBL/GenBank/DDBJ databases">
        <title>Genomes of Cryomorphaceae.</title>
        <authorList>
            <person name="Bowman J.P."/>
        </authorList>
    </citation>
    <scope>NUCLEOTIDE SEQUENCE [LARGE SCALE GENOMIC DNA]</scope>
    <source>
        <strain evidence="8 9">KCTC 52047</strain>
    </source>
</reference>
<feature type="transmembrane region" description="Helical" evidence="7">
    <location>
        <begin position="19"/>
        <end position="37"/>
    </location>
</feature>
<evidence type="ECO:0000256" key="5">
    <source>
        <dbReference type="ARBA" id="ARBA00023136"/>
    </source>
</evidence>
<keyword evidence="9" id="KW-1185">Reference proteome</keyword>
<dbReference type="OrthoDB" id="9801955at2"/>
<keyword evidence="5 7" id="KW-0472">Membrane</keyword>
<dbReference type="GO" id="GO:0016746">
    <property type="term" value="F:acyltransferase activity"/>
    <property type="evidence" value="ECO:0007669"/>
    <property type="project" value="UniProtKB-KW"/>
</dbReference>
<dbReference type="PANTHER" id="PTHR30606:SF10">
    <property type="entry name" value="PHOSPHATIDYLINOSITOL MANNOSIDE ACYLTRANSFERASE"/>
    <property type="match status" value="1"/>
</dbReference>
<organism evidence="8 9">
    <name type="scientific">Salibacter halophilus</name>
    <dbReference type="NCBI Taxonomy" id="1803916"/>
    <lineage>
        <taxon>Bacteria</taxon>
        <taxon>Pseudomonadati</taxon>
        <taxon>Bacteroidota</taxon>
        <taxon>Flavobacteriia</taxon>
        <taxon>Flavobacteriales</taxon>
        <taxon>Salibacteraceae</taxon>
        <taxon>Salibacter</taxon>
    </lineage>
</organism>
<sequence>MTKFGIAIIKLLSKLPLSVLYGLSGLVYLIVYHIVGYRKELVREQLKLSFPEKSEQERKRIEKSFFHYFADLIVEIVKGISIKPEEIKKRFVFENLELLEKYYENGQSAIAVMGHFGNWEYACLTFSLQGKHQLNGVYKPLHNKPFDQLFIDLRSRFGSKLTAMKEIYDVLEEEQEKDEITLTGLIADQTPRPHKGYWMEFLNRDTPVFLGCERISKKFNLPIVFVDIRRKKRGQYTCRFVELVTDPHKYSDGEITEIHTKALEKAIRESPETWIWTHKRWKHKRPEDLPEEMYSKRYTGGV</sequence>
<keyword evidence="6 8" id="KW-0012">Acyltransferase</keyword>
<evidence type="ECO:0000256" key="1">
    <source>
        <dbReference type="ARBA" id="ARBA00004533"/>
    </source>
</evidence>
<evidence type="ECO:0000256" key="4">
    <source>
        <dbReference type="ARBA" id="ARBA00022679"/>
    </source>
</evidence>
<dbReference type="InterPro" id="IPR004960">
    <property type="entry name" value="LipA_acyltrans"/>
</dbReference>
<name>A0A6N6M8V8_9FLAO</name>
<evidence type="ECO:0000313" key="8">
    <source>
        <dbReference type="EMBL" id="KAB1065204.1"/>
    </source>
</evidence>
<comment type="caution">
    <text evidence="8">The sequence shown here is derived from an EMBL/GenBank/DDBJ whole genome shotgun (WGS) entry which is preliminary data.</text>
</comment>
<keyword evidence="2" id="KW-1003">Cell membrane</keyword>
<accession>A0A6N6M8V8</accession>
<keyword evidence="4 8" id="KW-0808">Transferase</keyword>
<dbReference type="EMBL" id="WACR01000003">
    <property type="protein sequence ID" value="KAB1065204.1"/>
    <property type="molecule type" value="Genomic_DNA"/>
</dbReference>
<dbReference type="GO" id="GO:0009247">
    <property type="term" value="P:glycolipid biosynthetic process"/>
    <property type="evidence" value="ECO:0007669"/>
    <property type="project" value="UniProtKB-ARBA"/>
</dbReference>
<keyword evidence="3" id="KW-0997">Cell inner membrane</keyword>
<keyword evidence="7" id="KW-0812">Transmembrane</keyword>
<gene>
    <name evidence="8" type="ORF">F3059_04415</name>
</gene>
<evidence type="ECO:0000256" key="6">
    <source>
        <dbReference type="ARBA" id="ARBA00023315"/>
    </source>
</evidence>
<evidence type="ECO:0000313" key="9">
    <source>
        <dbReference type="Proteomes" id="UP000435357"/>
    </source>
</evidence>
<dbReference type="Pfam" id="PF03279">
    <property type="entry name" value="Lip_A_acyltrans"/>
    <property type="match status" value="1"/>
</dbReference>
<dbReference type="Proteomes" id="UP000435357">
    <property type="component" value="Unassembled WGS sequence"/>
</dbReference>
<dbReference type="AlphaFoldDB" id="A0A6N6M8V8"/>
<dbReference type="GO" id="GO:0005886">
    <property type="term" value="C:plasma membrane"/>
    <property type="evidence" value="ECO:0007669"/>
    <property type="project" value="UniProtKB-SubCell"/>
</dbReference>
<dbReference type="RefSeq" id="WP_151166880.1">
    <property type="nucleotide sequence ID" value="NZ_WACR01000003.1"/>
</dbReference>
<protein>
    <submittedName>
        <fullName evidence="8">Lipid A biosynthesis acyltransferase</fullName>
    </submittedName>
</protein>
<dbReference type="CDD" id="cd07984">
    <property type="entry name" value="LPLAT_LABLAT-like"/>
    <property type="match status" value="1"/>
</dbReference>
<evidence type="ECO:0000256" key="7">
    <source>
        <dbReference type="SAM" id="Phobius"/>
    </source>
</evidence>
<evidence type="ECO:0000256" key="3">
    <source>
        <dbReference type="ARBA" id="ARBA00022519"/>
    </source>
</evidence>
<keyword evidence="7" id="KW-1133">Transmembrane helix</keyword>